<dbReference type="AlphaFoldDB" id="A0A8C4F6Z4"/>
<comment type="similarity">
    <text evidence="1">Belongs to the TRAFAC class TrmE-Era-EngA-EngB-Septin-like GTPase superfamily. AIG1/Toc34/Toc159-like paraseptin GTPase family. IAN subfamily.</text>
</comment>
<sequence>MTCLRGGNYTDFIIYKDEMTNYSPTRHQQQQDINSNKNSKINCFYKTKMASNNEIRIVLVGKTGAGKTTTMYKLLGKENPEAGFKSASSRTTECKIETVEKDGYRLVVVDTPGVDNTKLTEAAVKKEIVKCMTYAAPGPHVILYVLKAKHFTTEDCTAIEIIQKMFGGKESKNYTMALFTRGDDPEISIMEDKHMKAFCDQYYSFVSNGDVSELLNKIKDMVKENQFYTNDMFKKAQEVLEQEIKKKEVKGMTPKIATDDLARAVDVLLALTIGEPWKSVVDDVVNIVSKKVEQCATQ</sequence>
<evidence type="ECO:0000313" key="6">
    <source>
        <dbReference type="Proteomes" id="UP000694389"/>
    </source>
</evidence>
<dbReference type="Gene3D" id="3.40.50.300">
    <property type="entry name" value="P-loop containing nucleotide triphosphate hydrolases"/>
    <property type="match status" value="1"/>
</dbReference>
<dbReference type="Ensembl" id="ENSDLAT00005030338.2">
    <property type="protein sequence ID" value="ENSDLAP00005028443.2"/>
    <property type="gene ID" value="ENSDLAG00005012782.2"/>
</dbReference>
<feature type="domain" description="AIG1-type G" evidence="4">
    <location>
        <begin position="52"/>
        <end position="266"/>
    </location>
</feature>
<dbReference type="InterPro" id="IPR027417">
    <property type="entry name" value="P-loop_NTPase"/>
</dbReference>
<protein>
    <recommendedName>
        <fullName evidence="4">AIG1-type G domain-containing protein</fullName>
    </recommendedName>
</protein>
<dbReference type="GeneTree" id="ENSGT01120000271858"/>
<dbReference type="SUPFAM" id="SSF52540">
    <property type="entry name" value="P-loop containing nucleoside triphosphate hydrolases"/>
    <property type="match status" value="1"/>
</dbReference>
<evidence type="ECO:0000259" key="4">
    <source>
        <dbReference type="PROSITE" id="PS51720"/>
    </source>
</evidence>
<reference evidence="5" key="1">
    <citation type="submission" date="2025-08" db="UniProtKB">
        <authorList>
            <consortium name="Ensembl"/>
        </authorList>
    </citation>
    <scope>IDENTIFICATION</scope>
</reference>
<name>A0A8C4F6Z4_DICLA</name>
<organism evidence="5 6">
    <name type="scientific">Dicentrarchus labrax</name>
    <name type="common">European seabass</name>
    <name type="synonym">Morone labrax</name>
    <dbReference type="NCBI Taxonomy" id="13489"/>
    <lineage>
        <taxon>Eukaryota</taxon>
        <taxon>Metazoa</taxon>
        <taxon>Chordata</taxon>
        <taxon>Craniata</taxon>
        <taxon>Vertebrata</taxon>
        <taxon>Euteleostomi</taxon>
        <taxon>Actinopterygii</taxon>
        <taxon>Neopterygii</taxon>
        <taxon>Teleostei</taxon>
        <taxon>Neoteleostei</taxon>
        <taxon>Acanthomorphata</taxon>
        <taxon>Eupercaria</taxon>
        <taxon>Moronidae</taxon>
        <taxon>Dicentrarchus</taxon>
    </lineage>
</organism>
<evidence type="ECO:0000313" key="5">
    <source>
        <dbReference type="Ensembl" id="ENSDLAP00005028443.2"/>
    </source>
</evidence>
<reference evidence="5" key="2">
    <citation type="submission" date="2025-09" db="UniProtKB">
        <authorList>
            <consortium name="Ensembl"/>
        </authorList>
    </citation>
    <scope>IDENTIFICATION</scope>
</reference>
<gene>
    <name evidence="5" type="primary">LOC127359840</name>
</gene>
<evidence type="ECO:0000256" key="3">
    <source>
        <dbReference type="ARBA" id="ARBA00023134"/>
    </source>
</evidence>
<dbReference type="GO" id="GO:0005525">
    <property type="term" value="F:GTP binding"/>
    <property type="evidence" value="ECO:0007669"/>
    <property type="project" value="UniProtKB-KW"/>
</dbReference>
<evidence type="ECO:0000256" key="2">
    <source>
        <dbReference type="ARBA" id="ARBA00022741"/>
    </source>
</evidence>
<dbReference type="PROSITE" id="PS51720">
    <property type="entry name" value="G_AIG1"/>
    <property type="match status" value="1"/>
</dbReference>
<keyword evidence="3" id="KW-0342">GTP-binding</keyword>
<dbReference type="Proteomes" id="UP000694389">
    <property type="component" value="Unassembled WGS sequence"/>
</dbReference>
<keyword evidence="6" id="KW-1185">Reference proteome</keyword>
<proteinExistence type="inferred from homology"/>
<dbReference type="PANTHER" id="PTHR10903">
    <property type="entry name" value="GTPASE, IMAP FAMILY MEMBER-RELATED"/>
    <property type="match status" value="1"/>
</dbReference>
<keyword evidence="2" id="KW-0547">Nucleotide-binding</keyword>
<accession>A0A8C4F6Z4</accession>
<dbReference type="InterPro" id="IPR006703">
    <property type="entry name" value="G_AIG1"/>
</dbReference>
<dbReference type="PANTHER" id="PTHR10903:SF170">
    <property type="entry name" value="GTPASE IMAP FAMILY MEMBER 7"/>
    <property type="match status" value="1"/>
</dbReference>
<dbReference type="InterPro" id="IPR045058">
    <property type="entry name" value="GIMA/IAN/Toc"/>
</dbReference>
<evidence type="ECO:0000256" key="1">
    <source>
        <dbReference type="ARBA" id="ARBA00008535"/>
    </source>
</evidence>
<dbReference type="Pfam" id="PF04548">
    <property type="entry name" value="AIG1"/>
    <property type="match status" value="1"/>
</dbReference>